<keyword evidence="1" id="KW-0597">Phosphoprotein</keyword>
<dbReference type="InterPro" id="IPR001789">
    <property type="entry name" value="Sig_transdc_resp-reg_receiver"/>
</dbReference>
<feature type="domain" description="Response regulatory" evidence="2">
    <location>
        <begin position="3"/>
        <end position="116"/>
    </location>
</feature>
<organism evidence="4 5">
    <name type="scientific">Niabella drilacis (strain DSM 25811 / CCM 8410 / CCUG 62505 / LMG 26954 / E90)</name>
    <dbReference type="NCBI Taxonomy" id="1285928"/>
    <lineage>
        <taxon>Bacteria</taxon>
        <taxon>Pseudomonadati</taxon>
        <taxon>Bacteroidota</taxon>
        <taxon>Chitinophagia</taxon>
        <taxon>Chitinophagales</taxon>
        <taxon>Chitinophagaceae</taxon>
        <taxon>Niabella</taxon>
    </lineage>
</organism>
<dbReference type="STRING" id="1285928.SAMN04487894_12039"/>
<dbReference type="Pfam" id="PF04397">
    <property type="entry name" value="LytTR"/>
    <property type="match status" value="1"/>
</dbReference>
<feature type="modified residue" description="4-aspartylphosphate" evidence="1">
    <location>
        <position position="55"/>
    </location>
</feature>
<dbReference type="RefSeq" id="WP_090392882.1">
    <property type="nucleotide sequence ID" value="NZ_FMZO01000020.1"/>
</dbReference>
<protein>
    <submittedName>
        <fullName evidence="4">Two component transcriptional regulator, LytTR family</fullName>
    </submittedName>
</protein>
<evidence type="ECO:0000259" key="3">
    <source>
        <dbReference type="PROSITE" id="PS50930"/>
    </source>
</evidence>
<dbReference type="Gene3D" id="2.40.50.1020">
    <property type="entry name" value="LytTr DNA-binding domain"/>
    <property type="match status" value="1"/>
</dbReference>
<evidence type="ECO:0000313" key="4">
    <source>
        <dbReference type="EMBL" id="SDE08370.1"/>
    </source>
</evidence>
<dbReference type="InterPro" id="IPR011006">
    <property type="entry name" value="CheY-like_superfamily"/>
</dbReference>
<dbReference type="Pfam" id="PF00072">
    <property type="entry name" value="Response_reg"/>
    <property type="match status" value="1"/>
</dbReference>
<accession>A0A1G7A0S1</accession>
<feature type="domain" description="HTH LytTR-type" evidence="3">
    <location>
        <begin position="146"/>
        <end position="249"/>
    </location>
</feature>
<dbReference type="EMBL" id="FMZO01000020">
    <property type="protein sequence ID" value="SDE08370.1"/>
    <property type="molecule type" value="Genomic_DNA"/>
</dbReference>
<dbReference type="SUPFAM" id="SSF52172">
    <property type="entry name" value="CheY-like"/>
    <property type="match status" value="1"/>
</dbReference>
<evidence type="ECO:0000313" key="5">
    <source>
        <dbReference type="Proteomes" id="UP000198757"/>
    </source>
</evidence>
<evidence type="ECO:0000259" key="2">
    <source>
        <dbReference type="PROSITE" id="PS50110"/>
    </source>
</evidence>
<dbReference type="SMART" id="SM00448">
    <property type="entry name" value="REC"/>
    <property type="match status" value="1"/>
</dbReference>
<keyword evidence="5" id="KW-1185">Reference proteome</keyword>
<proteinExistence type="predicted"/>
<dbReference type="GO" id="GO:0000156">
    <property type="term" value="F:phosphorelay response regulator activity"/>
    <property type="evidence" value="ECO:0007669"/>
    <property type="project" value="InterPro"/>
</dbReference>
<dbReference type="Gene3D" id="3.40.50.2300">
    <property type="match status" value="1"/>
</dbReference>
<dbReference type="AlphaFoldDB" id="A0A1G7A0S1"/>
<sequence length="255" mass="29290">MIRTLIIEDELHNRNNLQYLLEKYCSGIDIVATARDADEAISQIHTLQPQLLFLDIQLPRKNGFQLLQELGKYDFEVIFVTAFSEYGIQAIKFSAIDYLLKPVNIEELVHAVTKATERIHQKHENKNLKNLLHYLRDISDKANHRIAVSSIREIRLVPVQEIIRAKSENSYTYFYLSGGEKLLSTTPIATYEELLGSYGFIRCHQSHLVNKTFVKSFLKTDGYSLLMTDNAIVPVSKQKKDFTKSALLSLNEKNV</sequence>
<dbReference type="OrthoDB" id="1646880at2"/>
<dbReference type="InterPro" id="IPR046947">
    <property type="entry name" value="LytR-like"/>
</dbReference>
<dbReference type="PANTHER" id="PTHR37299">
    <property type="entry name" value="TRANSCRIPTIONAL REGULATOR-RELATED"/>
    <property type="match status" value="1"/>
</dbReference>
<dbReference type="PROSITE" id="PS50110">
    <property type="entry name" value="RESPONSE_REGULATORY"/>
    <property type="match status" value="1"/>
</dbReference>
<dbReference type="Proteomes" id="UP000198757">
    <property type="component" value="Unassembled WGS sequence"/>
</dbReference>
<dbReference type="GO" id="GO:0003677">
    <property type="term" value="F:DNA binding"/>
    <property type="evidence" value="ECO:0007669"/>
    <property type="project" value="InterPro"/>
</dbReference>
<name>A0A1G7A0S1_NIADE</name>
<dbReference type="PROSITE" id="PS50930">
    <property type="entry name" value="HTH_LYTTR"/>
    <property type="match status" value="1"/>
</dbReference>
<evidence type="ECO:0000256" key="1">
    <source>
        <dbReference type="PROSITE-ProRule" id="PRU00169"/>
    </source>
</evidence>
<gene>
    <name evidence="4" type="ORF">SAMN04487894_12039</name>
</gene>
<dbReference type="PANTHER" id="PTHR37299:SF1">
    <property type="entry name" value="STAGE 0 SPORULATION PROTEIN A HOMOLOG"/>
    <property type="match status" value="1"/>
</dbReference>
<reference evidence="5" key="1">
    <citation type="submission" date="2016-10" db="EMBL/GenBank/DDBJ databases">
        <authorList>
            <person name="Varghese N."/>
            <person name="Submissions S."/>
        </authorList>
    </citation>
    <scope>NUCLEOTIDE SEQUENCE [LARGE SCALE GENOMIC DNA]</scope>
    <source>
        <strain evidence="5">DSM 25811 / CCM 8410 / LMG 26954 / E90</strain>
    </source>
</reference>
<dbReference type="SMART" id="SM00850">
    <property type="entry name" value="LytTR"/>
    <property type="match status" value="1"/>
</dbReference>
<dbReference type="InterPro" id="IPR007492">
    <property type="entry name" value="LytTR_DNA-bd_dom"/>
</dbReference>